<evidence type="ECO:0000256" key="1">
    <source>
        <dbReference type="SAM" id="Phobius"/>
    </source>
</evidence>
<dbReference type="EMBL" id="JABXWT010000015">
    <property type="protein sequence ID" value="NVO57817.1"/>
    <property type="molecule type" value="Genomic_DNA"/>
</dbReference>
<feature type="transmembrane region" description="Helical" evidence="1">
    <location>
        <begin position="184"/>
        <end position="207"/>
    </location>
</feature>
<reference evidence="2 3" key="1">
    <citation type="submission" date="2020-06" db="EMBL/GenBank/DDBJ databases">
        <authorList>
            <person name="Cao W.R."/>
        </authorList>
    </citation>
    <scope>NUCLEOTIDE SEQUENCE [LARGE SCALE GENOMIC DNA]</scope>
    <source>
        <strain evidence="2 3">B1Z28</strain>
    </source>
</reference>
<dbReference type="RefSeq" id="WP_176866883.1">
    <property type="nucleotide sequence ID" value="NZ_JABXWT010000015.1"/>
</dbReference>
<evidence type="ECO:0000313" key="3">
    <source>
        <dbReference type="Proteomes" id="UP000630805"/>
    </source>
</evidence>
<feature type="transmembrane region" description="Helical" evidence="1">
    <location>
        <begin position="32"/>
        <end position="52"/>
    </location>
</feature>
<keyword evidence="1" id="KW-0812">Transmembrane</keyword>
<evidence type="ECO:0008006" key="4">
    <source>
        <dbReference type="Google" id="ProtNLM"/>
    </source>
</evidence>
<proteinExistence type="predicted"/>
<keyword evidence="3" id="KW-1185">Reference proteome</keyword>
<keyword evidence="1" id="KW-1133">Transmembrane helix</keyword>
<feature type="transmembrane region" description="Helical" evidence="1">
    <location>
        <begin position="72"/>
        <end position="96"/>
    </location>
</feature>
<dbReference type="Proteomes" id="UP000630805">
    <property type="component" value="Unassembled WGS sequence"/>
</dbReference>
<feature type="transmembrane region" description="Helical" evidence="1">
    <location>
        <begin position="143"/>
        <end position="163"/>
    </location>
</feature>
<gene>
    <name evidence="2" type="ORF">HW561_18630</name>
</gene>
<protein>
    <recommendedName>
        <fullName evidence="4">Glycerophosphoryl diester phosphodiesterase family protein</fullName>
    </recommendedName>
</protein>
<feature type="transmembrane region" description="Helical" evidence="1">
    <location>
        <begin position="227"/>
        <end position="246"/>
    </location>
</feature>
<comment type="caution">
    <text evidence="2">The sequence shown here is derived from an EMBL/GenBank/DDBJ whole genome shotgun (WGS) entry which is preliminary data.</text>
</comment>
<organism evidence="2 3">
    <name type="scientific">Ruegeria haliotis</name>
    <dbReference type="NCBI Taxonomy" id="2747601"/>
    <lineage>
        <taxon>Bacteria</taxon>
        <taxon>Pseudomonadati</taxon>
        <taxon>Pseudomonadota</taxon>
        <taxon>Alphaproteobacteria</taxon>
        <taxon>Rhodobacterales</taxon>
        <taxon>Roseobacteraceae</taxon>
        <taxon>Ruegeria</taxon>
    </lineage>
</organism>
<keyword evidence="1" id="KW-0472">Membrane</keyword>
<sequence>MTDTVNPDLHVPFGVGAVISDTFSIFFRKIHLVILLGFIPALVDVIVNTYAVDTSFDIAPGAEFDGAGFASTLIVTLLVSLVATAITTAMVIQLSYDAKLGRPAQVGRYFATALSNLPAIVVLSFVVAILIMIGMLLLIIPGVWLYAVFAVLVPAIVIDRAGFGAMRRSANLTKNYRWPIVGTLFLIFLCIILVSAVVGFIFVALLGDFSVLQTATPTLGPWVLAETVLNAIAYGWASVAVAMIFARLKEIKEGVSVADLADVFK</sequence>
<feature type="transmembrane region" description="Helical" evidence="1">
    <location>
        <begin position="117"/>
        <end position="137"/>
    </location>
</feature>
<accession>A0ABX2PW90</accession>
<name>A0ABX2PW90_9RHOB</name>
<evidence type="ECO:0000313" key="2">
    <source>
        <dbReference type="EMBL" id="NVO57817.1"/>
    </source>
</evidence>